<organism evidence="2">
    <name type="scientific">mine drainage metagenome</name>
    <dbReference type="NCBI Taxonomy" id="410659"/>
    <lineage>
        <taxon>unclassified sequences</taxon>
        <taxon>metagenomes</taxon>
        <taxon>ecological metagenomes</taxon>
    </lineage>
</organism>
<feature type="transmembrane region" description="Helical" evidence="1">
    <location>
        <begin position="79"/>
        <end position="100"/>
    </location>
</feature>
<proteinExistence type="predicted"/>
<feature type="non-terminal residue" evidence="2">
    <location>
        <position position="1"/>
    </location>
</feature>
<accession>T1B7L8</accession>
<protein>
    <submittedName>
        <fullName evidence="2">Uncharacterized protein</fullName>
    </submittedName>
</protein>
<reference evidence="2" key="2">
    <citation type="journal article" date="2014" name="ISME J.">
        <title>Microbial stratification in low pH oxic and suboxic macroscopic growths along an acid mine drainage.</title>
        <authorList>
            <person name="Mendez-Garcia C."/>
            <person name="Mesa V."/>
            <person name="Sprenger R.R."/>
            <person name="Richter M."/>
            <person name="Diez M.S."/>
            <person name="Solano J."/>
            <person name="Bargiela R."/>
            <person name="Golyshina O.V."/>
            <person name="Manteca A."/>
            <person name="Ramos J.L."/>
            <person name="Gallego J.R."/>
            <person name="Llorente I."/>
            <person name="Martins Dos Santos V.A."/>
            <person name="Jensen O.N."/>
            <person name="Pelaez A.I."/>
            <person name="Sanchez J."/>
            <person name="Ferrer M."/>
        </authorList>
    </citation>
    <scope>NUCLEOTIDE SEQUENCE</scope>
</reference>
<keyword evidence="1" id="KW-1133">Transmembrane helix</keyword>
<name>T1B7L8_9ZZZZ</name>
<reference evidence="2" key="1">
    <citation type="submission" date="2013-08" db="EMBL/GenBank/DDBJ databases">
        <authorList>
            <person name="Mendez C."/>
            <person name="Richter M."/>
            <person name="Ferrer M."/>
            <person name="Sanchez J."/>
        </authorList>
    </citation>
    <scope>NUCLEOTIDE SEQUENCE</scope>
</reference>
<gene>
    <name evidence="2" type="ORF">B1B_11836</name>
</gene>
<keyword evidence="1" id="KW-0472">Membrane</keyword>
<comment type="caution">
    <text evidence="2">The sequence shown here is derived from an EMBL/GenBank/DDBJ whole genome shotgun (WGS) entry which is preliminary data.</text>
</comment>
<sequence>VFVQNTPARVTVNVHNATTPYYLVFRETYDPHWAAFYSNGTEVNQSDHIAVNGFANAWYMNKTGNYTITLYYTLQTDAWIAWAISFAALGVTVAIGVYGWKGRKSTPKGK</sequence>
<dbReference type="AlphaFoldDB" id="T1B7L8"/>
<keyword evidence="1" id="KW-0812">Transmembrane</keyword>
<evidence type="ECO:0000313" key="2">
    <source>
        <dbReference type="EMBL" id="EQD48989.1"/>
    </source>
</evidence>
<dbReference type="EMBL" id="AUZY01007722">
    <property type="protein sequence ID" value="EQD48989.1"/>
    <property type="molecule type" value="Genomic_DNA"/>
</dbReference>
<evidence type="ECO:0000256" key="1">
    <source>
        <dbReference type="SAM" id="Phobius"/>
    </source>
</evidence>